<dbReference type="CDD" id="cd06259">
    <property type="entry name" value="YdcF-like"/>
    <property type="match status" value="1"/>
</dbReference>
<feature type="transmembrane region" description="Helical" evidence="1">
    <location>
        <begin position="51"/>
        <end position="72"/>
    </location>
</feature>
<sequence length="262" mass="29247">MFYLLLPKTQAFNMYFILSKVLSFLLYPLSYVFVLLLIAIFSKNVRNKKRYLLWSVGVLYFFSNPLLLNLVAKAWDVAPNKLNASKTYSAAIILGGFSSEAKKGEGVFNTASDRFIQGVLLQRTGRVKDILISGGNGNLLPSAFREADWVKLQLEAIKVPDSCILIEANSRNTMENATFSKTLLLKHGRPGPYILVTSAFHMRRSMMIFKKKGVDVIAYPCNYLAGTGDFSLWDLQPSADALSKWSVYIKEGIGYVVNSISG</sequence>
<name>A0A1G7KUZ6_9SPHI</name>
<dbReference type="Proteomes" id="UP000199072">
    <property type="component" value="Unassembled WGS sequence"/>
</dbReference>
<dbReference type="STRING" id="1391627.SAMN05216464_11792"/>
<evidence type="ECO:0000256" key="1">
    <source>
        <dbReference type="SAM" id="Phobius"/>
    </source>
</evidence>
<feature type="transmembrane region" description="Helical" evidence="1">
    <location>
        <begin position="12"/>
        <end position="39"/>
    </location>
</feature>
<dbReference type="RefSeq" id="WP_162842781.1">
    <property type="nucleotide sequence ID" value="NZ_FNAI01000017.1"/>
</dbReference>
<evidence type="ECO:0000259" key="2">
    <source>
        <dbReference type="Pfam" id="PF02698"/>
    </source>
</evidence>
<protein>
    <submittedName>
        <fullName evidence="3">Uncharacterized SAM-binding protein YcdF, DUF218 family</fullName>
    </submittedName>
</protein>
<dbReference type="PANTHER" id="PTHR30336:SF4">
    <property type="entry name" value="ENVELOPE BIOGENESIS FACTOR ELYC"/>
    <property type="match status" value="1"/>
</dbReference>
<dbReference type="EMBL" id="FNAI01000017">
    <property type="protein sequence ID" value="SDF40931.1"/>
    <property type="molecule type" value="Genomic_DNA"/>
</dbReference>
<keyword evidence="1" id="KW-0812">Transmembrane</keyword>
<dbReference type="InterPro" id="IPR014729">
    <property type="entry name" value="Rossmann-like_a/b/a_fold"/>
</dbReference>
<dbReference type="PANTHER" id="PTHR30336">
    <property type="entry name" value="INNER MEMBRANE PROTEIN, PROBABLE PERMEASE"/>
    <property type="match status" value="1"/>
</dbReference>
<accession>A0A1G7KUZ6</accession>
<dbReference type="Pfam" id="PF02698">
    <property type="entry name" value="DUF218"/>
    <property type="match status" value="1"/>
</dbReference>
<dbReference type="Gene3D" id="3.40.50.620">
    <property type="entry name" value="HUPs"/>
    <property type="match status" value="1"/>
</dbReference>
<organism evidence="3 4">
    <name type="scientific">Mucilaginibacter pineti</name>
    <dbReference type="NCBI Taxonomy" id="1391627"/>
    <lineage>
        <taxon>Bacteria</taxon>
        <taxon>Pseudomonadati</taxon>
        <taxon>Bacteroidota</taxon>
        <taxon>Sphingobacteriia</taxon>
        <taxon>Sphingobacteriales</taxon>
        <taxon>Sphingobacteriaceae</taxon>
        <taxon>Mucilaginibacter</taxon>
    </lineage>
</organism>
<evidence type="ECO:0000313" key="4">
    <source>
        <dbReference type="Proteomes" id="UP000199072"/>
    </source>
</evidence>
<keyword evidence="4" id="KW-1185">Reference proteome</keyword>
<dbReference type="GO" id="GO:0043164">
    <property type="term" value="P:Gram-negative-bacterium-type cell wall biogenesis"/>
    <property type="evidence" value="ECO:0007669"/>
    <property type="project" value="TreeGrafter"/>
</dbReference>
<dbReference type="InterPro" id="IPR003848">
    <property type="entry name" value="DUF218"/>
</dbReference>
<feature type="domain" description="DUF218" evidence="2">
    <location>
        <begin position="90"/>
        <end position="254"/>
    </location>
</feature>
<evidence type="ECO:0000313" key="3">
    <source>
        <dbReference type="EMBL" id="SDF40931.1"/>
    </source>
</evidence>
<dbReference type="GO" id="GO:0000270">
    <property type="term" value="P:peptidoglycan metabolic process"/>
    <property type="evidence" value="ECO:0007669"/>
    <property type="project" value="TreeGrafter"/>
</dbReference>
<dbReference type="GO" id="GO:0005886">
    <property type="term" value="C:plasma membrane"/>
    <property type="evidence" value="ECO:0007669"/>
    <property type="project" value="TreeGrafter"/>
</dbReference>
<reference evidence="3 4" key="1">
    <citation type="submission" date="2016-10" db="EMBL/GenBank/DDBJ databases">
        <authorList>
            <person name="de Groot N.N."/>
        </authorList>
    </citation>
    <scope>NUCLEOTIDE SEQUENCE [LARGE SCALE GENOMIC DNA]</scope>
    <source>
        <strain evidence="3 4">47C3B</strain>
    </source>
</reference>
<dbReference type="AlphaFoldDB" id="A0A1G7KUZ6"/>
<keyword evidence="1" id="KW-0472">Membrane</keyword>
<dbReference type="InterPro" id="IPR051599">
    <property type="entry name" value="Cell_Envelope_Assoc"/>
</dbReference>
<keyword evidence="1" id="KW-1133">Transmembrane helix</keyword>
<gene>
    <name evidence="3" type="ORF">SAMN05216464_11792</name>
</gene>
<proteinExistence type="predicted"/>